<dbReference type="HOGENOM" id="CLU_007383_1_7_7"/>
<name>A0A0H3A5X2_NITV4</name>
<dbReference type="InterPro" id="IPR036291">
    <property type="entry name" value="NAD(P)-bd_dom_sf"/>
</dbReference>
<comment type="similarity">
    <text evidence="2">Belongs to the NAD(P)-dependent epimerase/dehydratase family.</text>
</comment>
<reference evidence="8" key="1">
    <citation type="journal article" date="2009" name="Environ. Microbiol.">
        <title>Contribution of mobile genetic elements to Desulfovibrio vulgaris genome plasticity.</title>
        <authorList>
            <person name="Walker C.B."/>
            <person name="Stolyar S."/>
            <person name="Chivian D."/>
            <person name="Pinel N."/>
            <person name="Gabster J.A."/>
            <person name="Dehal P.S."/>
            <person name="He Z."/>
            <person name="Yang Z.K."/>
            <person name="Yen H.C."/>
            <person name="Zhou J."/>
            <person name="Wall J.D."/>
            <person name="Hazen T.C."/>
            <person name="Arkin A.P."/>
            <person name="Stahl D.A."/>
        </authorList>
    </citation>
    <scope>NUCLEOTIDE SEQUENCE [LARGE SCALE GENOMIC DNA]</scope>
    <source>
        <strain evidence="8">DP4</strain>
    </source>
</reference>
<dbReference type="InterPro" id="IPR001509">
    <property type="entry name" value="Epimerase_deHydtase"/>
</dbReference>
<dbReference type="Gene3D" id="3.40.50.720">
    <property type="entry name" value="NAD(P)-binding Rossmann-like Domain"/>
    <property type="match status" value="1"/>
</dbReference>
<proteinExistence type="inferred from homology"/>
<evidence type="ECO:0000313" key="8">
    <source>
        <dbReference type="Proteomes" id="UP000009173"/>
    </source>
</evidence>
<dbReference type="KEGG" id="dvl:Dvul_0376"/>
<gene>
    <name evidence="7" type="ordered locus">Dvul_0376</name>
</gene>
<comment type="pathway">
    <text evidence="1">Carbohydrate metabolism; galactose metabolism.</text>
</comment>
<dbReference type="PANTHER" id="PTHR43725:SF53">
    <property type="entry name" value="UDP-ARABINOSE 4-EPIMERASE 1"/>
    <property type="match status" value="1"/>
</dbReference>
<accession>A0A0H3A5X2</accession>
<dbReference type="Proteomes" id="UP000009173">
    <property type="component" value="Chromosome"/>
</dbReference>
<dbReference type="RefSeq" id="WP_011791581.1">
    <property type="nucleotide sequence ID" value="NC_008751.1"/>
</dbReference>
<sequence>MATVLVTGATGFIGSHVVEALTSRHDVVGLASSVYPSPRDAVRQVRMTLPHPDLEELVATLRPDVVVHCAGVASVGLSMHSPGVDFQSGPPVVFQLFDAIRKAGLASKVVLLSSAAVYGNPQSLPVGEGAPRAPISPYGWHKGMCEDIAQEFHDTYGIRSAVLRIFSCYGAGLRKQLLWDAGHKLLEGAFVFDGTGDETRDFIHVRDVAAFVTRLVEGWPDGGCVVCNVASGEATRIADLLALLPEAFGLSGVVPVFTGRVRGGDPHHWRADISRARQMGLAPAVSLEEGVREYATWFFAVTGGERA</sequence>
<dbReference type="PANTHER" id="PTHR43725">
    <property type="entry name" value="UDP-GLUCOSE 4-EPIMERASE"/>
    <property type="match status" value="1"/>
</dbReference>
<dbReference type="Pfam" id="PF01370">
    <property type="entry name" value="Epimerase"/>
    <property type="match status" value="1"/>
</dbReference>
<dbReference type="SUPFAM" id="SSF51735">
    <property type="entry name" value="NAD(P)-binding Rossmann-fold domains"/>
    <property type="match status" value="1"/>
</dbReference>
<dbReference type="EMBL" id="CP000527">
    <property type="protein sequence ID" value="ABM27399.1"/>
    <property type="molecule type" value="Genomic_DNA"/>
</dbReference>
<evidence type="ECO:0000256" key="5">
    <source>
        <dbReference type="ARBA" id="ARBA00033067"/>
    </source>
</evidence>
<evidence type="ECO:0000256" key="4">
    <source>
        <dbReference type="ARBA" id="ARBA00031367"/>
    </source>
</evidence>
<evidence type="ECO:0000259" key="6">
    <source>
        <dbReference type="Pfam" id="PF01370"/>
    </source>
</evidence>
<feature type="domain" description="NAD-dependent epimerase/dehydratase" evidence="6">
    <location>
        <begin position="4"/>
        <end position="217"/>
    </location>
</feature>
<evidence type="ECO:0000256" key="1">
    <source>
        <dbReference type="ARBA" id="ARBA00004947"/>
    </source>
</evidence>
<evidence type="ECO:0000313" key="7">
    <source>
        <dbReference type="EMBL" id="ABM27399.1"/>
    </source>
</evidence>
<dbReference type="AlphaFoldDB" id="A0A0H3A5X2"/>
<evidence type="ECO:0000256" key="2">
    <source>
        <dbReference type="ARBA" id="ARBA00007637"/>
    </source>
</evidence>
<evidence type="ECO:0000256" key="3">
    <source>
        <dbReference type="ARBA" id="ARBA00018569"/>
    </source>
</evidence>
<organism evidence="7 8">
    <name type="scientific">Nitratidesulfovibrio vulgaris (strain DP4)</name>
    <name type="common">Desulfovibrio vulgaris</name>
    <dbReference type="NCBI Taxonomy" id="391774"/>
    <lineage>
        <taxon>Bacteria</taxon>
        <taxon>Pseudomonadati</taxon>
        <taxon>Thermodesulfobacteriota</taxon>
        <taxon>Desulfovibrionia</taxon>
        <taxon>Desulfovibrionales</taxon>
        <taxon>Desulfovibrionaceae</taxon>
        <taxon>Nitratidesulfovibrio</taxon>
    </lineage>
</organism>
<protein>
    <recommendedName>
        <fullName evidence="3">UDP-glucose 4-epimerase</fullName>
    </recommendedName>
    <alternativeName>
        <fullName evidence="5">Galactowaldenase</fullName>
    </alternativeName>
    <alternativeName>
        <fullName evidence="4">UDP-galactose 4-epimerase</fullName>
    </alternativeName>
</protein>